<accession>A0A558CTS2</accession>
<feature type="domain" description="DUF6292" evidence="1">
    <location>
        <begin position="20"/>
        <end position="107"/>
    </location>
</feature>
<protein>
    <recommendedName>
        <fullName evidence="1">DUF6292 domain-containing protein</fullName>
    </recommendedName>
</protein>
<reference evidence="2 3" key="1">
    <citation type="submission" date="2019-07" db="EMBL/GenBank/DDBJ databases">
        <authorList>
            <person name="Duangmal K."/>
            <person name="Teo W.F.A."/>
        </authorList>
    </citation>
    <scope>NUCLEOTIDE SEQUENCE [LARGE SCALE GENOMIC DNA]</scope>
    <source>
        <strain evidence="2 3">TBRC 6029</strain>
    </source>
</reference>
<sequence>MDYRPGTAPTPTLSRGLAGYLRAVAAAVGVPPEATSFEVSDTATAYLGLARRWSERPGDDLMLVWSERHGWMVAVETEPGQAPVELAYFPGAEVVPAPTAVAGFVADVVTGRLSGASPPVLPARAGRRELAARLARYA</sequence>
<organism evidence="2 3">
    <name type="scientific">Amycolatopsis rhizosphaerae</name>
    <dbReference type="NCBI Taxonomy" id="2053003"/>
    <lineage>
        <taxon>Bacteria</taxon>
        <taxon>Bacillati</taxon>
        <taxon>Actinomycetota</taxon>
        <taxon>Actinomycetes</taxon>
        <taxon>Pseudonocardiales</taxon>
        <taxon>Pseudonocardiaceae</taxon>
        <taxon>Amycolatopsis</taxon>
    </lineage>
</organism>
<dbReference type="AlphaFoldDB" id="A0A558CTS2"/>
<dbReference type="RefSeq" id="WP_144587969.1">
    <property type="nucleotide sequence ID" value="NZ_VJWX01000106.1"/>
</dbReference>
<evidence type="ECO:0000259" key="1">
    <source>
        <dbReference type="Pfam" id="PF19809"/>
    </source>
</evidence>
<name>A0A558CTS2_9PSEU</name>
<dbReference type="OrthoDB" id="4190452at2"/>
<evidence type="ECO:0000313" key="2">
    <source>
        <dbReference type="EMBL" id="TVT52164.1"/>
    </source>
</evidence>
<dbReference type="Proteomes" id="UP000320011">
    <property type="component" value="Unassembled WGS sequence"/>
</dbReference>
<evidence type="ECO:0000313" key="3">
    <source>
        <dbReference type="Proteomes" id="UP000320011"/>
    </source>
</evidence>
<proteinExistence type="predicted"/>
<comment type="caution">
    <text evidence="2">The sequence shown here is derived from an EMBL/GenBank/DDBJ whole genome shotgun (WGS) entry which is preliminary data.</text>
</comment>
<gene>
    <name evidence="2" type="ORF">FNH05_13365</name>
</gene>
<dbReference type="EMBL" id="VJWX01000106">
    <property type="protein sequence ID" value="TVT52164.1"/>
    <property type="molecule type" value="Genomic_DNA"/>
</dbReference>
<dbReference type="Pfam" id="PF19809">
    <property type="entry name" value="DUF6292"/>
    <property type="match status" value="1"/>
</dbReference>
<dbReference type="InterPro" id="IPR046259">
    <property type="entry name" value="DUF6292"/>
</dbReference>
<reference evidence="2 3" key="2">
    <citation type="submission" date="2019-08" db="EMBL/GenBank/DDBJ databases">
        <title>Amycolatopsis acidicola sp. nov., isolated from peat swamp forest soil.</title>
        <authorList>
            <person name="Srisuk N."/>
        </authorList>
    </citation>
    <scope>NUCLEOTIDE SEQUENCE [LARGE SCALE GENOMIC DNA]</scope>
    <source>
        <strain evidence="2 3">TBRC 6029</strain>
    </source>
</reference>
<keyword evidence="3" id="KW-1185">Reference proteome</keyword>